<proteinExistence type="predicted"/>
<feature type="domain" description="PDZ" evidence="4">
    <location>
        <begin position="23"/>
        <end position="89"/>
    </location>
</feature>
<dbReference type="Pfam" id="PF17820">
    <property type="entry name" value="PDZ_6"/>
    <property type="match status" value="1"/>
</dbReference>
<dbReference type="InterPro" id="IPR036034">
    <property type="entry name" value="PDZ_sf"/>
</dbReference>
<dbReference type="AlphaFoldDB" id="A0AAV4CM70"/>
<keyword evidence="2" id="KW-0472">Membrane</keyword>
<keyword evidence="5" id="KW-0675">Receptor</keyword>
<evidence type="ECO:0000256" key="3">
    <source>
        <dbReference type="ARBA" id="ARBA00022737"/>
    </source>
</evidence>
<feature type="domain" description="PDZ" evidence="4">
    <location>
        <begin position="106"/>
        <end position="185"/>
    </location>
</feature>
<dbReference type="SMART" id="SM00228">
    <property type="entry name" value="PDZ"/>
    <property type="match status" value="2"/>
</dbReference>
<evidence type="ECO:0000313" key="5">
    <source>
        <dbReference type="EMBL" id="GFO33170.1"/>
    </source>
</evidence>
<accession>A0AAV4CM70</accession>
<evidence type="ECO:0000259" key="4">
    <source>
        <dbReference type="PROSITE" id="PS50106"/>
    </source>
</evidence>
<dbReference type="GO" id="GO:0016324">
    <property type="term" value="C:apical plasma membrane"/>
    <property type="evidence" value="ECO:0007669"/>
    <property type="project" value="TreeGrafter"/>
</dbReference>
<evidence type="ECO:0000256" key="2">
    <source>
        <dbReference type="ARBA" id="ARBA00022475"/>
    </source>
</evidence>
<gene>
    <name evidence="5" type="ORF">PoB_005967500</name>
</gene>
<dbReference type="PANTHER" id="PTHR14191">
    <property type="entry name" value="PDZ DOMAIN CONTAINING PROTEIN"/>
    <property type="match status" value="1"/>
</dbReference>
<dbReference type="Pfam" id="PF00595">
    <property type="entry name" value="PDZ"/>
    <property type="match status" value="1"/>
</dbReference>
<evidence type="ECO:0000313" key="6">
    <source>
        <dbReference type="Proteomes" id="UP000735302"/>
    </source>
</evidence>
<dbReference type="Proteomes" id="UP000735302">
    <property type="component" value="Unassembled WGS sequence"/>
</dbReference>
<sequence length="219" mass="23578">MVIGRSVEALLHCCGPRGQRSAEMPLRLLHKWPKVFGFEIFGKGPCYVISVQKGSMAYKSGLMPGDQLLELNGRDVTALTSEQIRALAKPRAIKPPEVKVVSCLQTVEIKPELPLGYGFTIAGEKPVTVGSVEYGGSAYKAGLRTGDIILEVNSKSPVKLSTIGSILSQLPGQLTLLTIPVARPANLVHVDKTLSRVRTPDPRLYTARELHAKVGLVSG</sequence>
<evidence type="ECO:0000256" key="1">
    <source>
        <dbReference type="ARBA" id="ARBA00004236"/>
    </source>
</evidence>
<protein>
    <submittedName>
        <fullName evidence="5">Glutamate receptor, ionotropic, delta 2 (Grid2) interacting protein, a</fullName>
    </submittedName>
</protein>
<dbReference type="PANTHER" id="PTHR14191:SF3">
    <property type="entry name" value="NA(+)_H(+) EXCHANGE REGULATORY COFACTOR-LIKE PROTEIN NRFL-1"/>
    <property type="match status" value="1"/>
</dbReference>
<dbReference type="GO" id="GO:0072659">
    <property type="term" value="P:protein localization to plasma membrane"/>
    <property type="evidence" value="ECO:0007669"/>
    <property type="project" value="TreeGrafter"/>
</dbReference>
<organism evidence="5 6">
    <name type="scientific">Plakobranchus ocellatus</name>
    <dbReference type="NCBI Taxonomy" id="259542"/>
    <lineage>
        <taxon>Eukaryota</taxon>
        <taxon>Metazoa</taxon>
        <taxon>Spiralia</taxon>
        <taxon>Lophotrochozoa</taxon>
        <taxon>Mollusca</taxon>
        <taxon>Gastropoda</taxon>
        <taxon>Heterobranchia</taxon>
        <taxon>Euthyneura</taxon>
        <taxon>Panpulmonata</taxon>
        <taxon>Sacoglossa</taxon>
        <taxon>Placobranchoidea</taxon>
        <taxon>Plakobranchidae</taxon>
        <taxon>Plakobranchus</taxon>
    </lineage>
</organism>
<dbReference type="InterPro" id="IPR051067">
    <property type="entry name" value="NHER"/>
</dbReference>
<keyword evidence="6" id="KW-1185">Reference proteome</keyword>
<dbReference type="SUPFAM" id="SSF50156">
    <property type="entry name" value="PDZ domain-like"/>
    <property type="match status" value="2"/>
</dbReference>
<dbReference type="EMBL" id="BLXT01006765">
    <property type="protein sequence ID" value="GFO33170.1"/>
    <property type="molecule type" value="Genomic_DNA"/>
</dbReference>
<reference evidence="5 6" key="1">
    <citation type="journal article" date="2021" name="Elife">
        <title>Chloroplast acquisition without the gene transfer in kleptoplastic sea slugs, Plakobranchus ocellatus.</title>
        <authorList>
            <person name="Maeda T."/>
            <person name="Takahashi S."/>
            <person name="Yoshida T."/>
            <person name="Shimamura S."/>
            <person name="Takaki Y."/>
            <person name="Nagai Y."/>
            <person name="Toyoda A."/>
            <person name="Suzuki Y."/>
            <person name="Arimoto A."/>
            <person name="Ishii H."/>
            <person name="Satoh N."/>
            <person name="Nishiyama T."/>
            <person name="Hasebe M."/>
            <person name="Maruyama T."/>
            <person name="Minagawa J."/>
            <person name="Obokata J."/>
            <person name="Shigenobu S."/>
        </authorList>
    </citation>
    <scope>NUCLEOTIDE SEQUENCE [LARGE SCALE GENOMIC DNA]</scope>
</reference>
<dbReference type="InterPro" id="IPR041489">
    <property type="entry name" value="PDZ_6"/>
</dbReference>
<name>A0AAV4CM70_9GAST</name>
<keyword evidence="2" id="KW-1003">Cell membrane</keyword>
<keyword evidence="3" id="KW-0677">Repeat</keyword>
<dbReference type="GO" id="GO:0043495">
    <property type="term" value="F:protein-membrane adaptor activity"/>
    <property type="evidence" value="ECO:0007669"/>
    <property type="project" value="TreeGrafter"/>
</dbReference>
<dbReference type="PROSITE" id="PS50106">
    <property type="entry name" value="PDZ"/>
    <property type="match status" value="2"/>
</dbReference>
<comment type="caution">
    <text evidence="5">The sequence shown here is derived from an EMBL/GenBank/DDBJ whole genome shotgun (WGS) entry which is preliminary data.</text>
</comment>
<dbReference type="InterPro" id="IPR001478">
    <property type="entry name" value="PDZ"/>
</dbReference>
<dbReference type="Gene3D" id="2.30.42.10">
    <property type="match status" value="2"/>
</dbReference>
<comment type="subcellular location">
    <subcellularLocation>
        <location evidence="1">Cell membrane</location>
    </subcellularLocation>
</comment>